<evidence type="ECO:0000313" key="4">
    <source>
        <dbReference type="Proteomes" id="UP000800200"/>
    </source>
</evidence>
<name>A0A6A6E767_9PEZI</name>
<dbReference type="AlphaFoldDB" id="A0A6A6E767"/>
<proteinExistence type="predicted"/>
<feature type="coiled-coil region" evidence="1">
    <location>
        <begin position="30"/>
        <end position="64"/>
    </location>
</feature>
<feature type="compositionally biased region" description="Polar residues" evidence="2">
    <location>
        <begin position="297"/>
        <end position="336"/>
    </location>
</feature>
<evidence type="ECO:0000256" key="1">
    <source>
        <dbReference type="SAM" id="Coils"/>
    </source>
</evidence>
<gene>
    <name evidence="3" type="ORF">K469DRAFT_748968</name>
</gene>
<evidence type="ECO:0000313" key="3">
    <source>
        <dbReference type="EMBL" id="KAF2187761.1"/>
    </source>
</evidence>
<organism evidence="3 4">
    <name type="scientific">Zopfia rhizophila CBS 207.26</name>
    <dbReference type="NCBI Taxonomy" id="1314779"/>
    <lineage>
        <taxon>Eukaryota</taxon>
        <taxon>Fungi</taxon>
        <taxon>Dikarya</taxon>
        <taxon>Ascomycota</taxon>
        <taxon>Pezizomycotina</taxon>
        <taxon>Dothideomycetes</taxon>
        <taxon>Dothideomycetes incertae sedis</taxon>
        <taxon>Zopfiaceae</taxon>
        <taxon>Zopfia</taxon>
    </lineage>
</organism>
<protein>
    <submittedName>
        <fullName evidence="3">Uncharacterized protein</fullName>
    </submittedName>
</protein>
<keyword evidence="1" id="KW-0175">Coiled coil</keyword>
<reference evidence="3" key="1">
    <citation type="journal article" date="2020" name="Stud. Mycol.">
        <title>101 Dothideomycetes genomes: a test case for predicting lifestyles and emergence of pathogens.</title>
        <authorList>
            <person name="Haridas S."/>
            <person name="Albert R."/>
            <person name="Binder M."/>
            <person name="Bloem J."/>
            <person name="Labutti K."/>
            <person name="Salamov A."/>
            <person name="Andreopoulos B."/>
            <person name="Baker S."/>
            <person name="Barry K."/>
            <person name="Bills G."/>
            <person name="Bluhm B."/>
            <person name="Cannon C."/>
            <person name="Castanera R."/>
            <person name="Culley D."/>
            <person name="Daum C."/>
            <person name="Ezra D."/>
            <person name="Gonzalez J."/>
            <person name="Henrissat B."/>
            <person name="Kuo A."/>
            <person name="Liang C."/>
            <person name="Lipzen A."/>
            <person name="Lutzoni F."/>
            <person name="Magnuson J."/>
            <person name="Mondo S."/>
            <person name="Nolan M."/>
            <person name="Ohm R."/>
            <person name="Pangilinan J."/>
            <person name="Park H.-J."/>
            <person name="Ramirez L."/>
            <person name="Alfaro M."/>
            <person name="Sun H."/>
            <person name="Tritt A."/>
            <person name="Yoshinaga Y."/>
            <person name="Zwiers L.-H."/>
            <person name="Turgeon B."/>
            <person name="Goodwin S."/>
            <person name="Spatafora J."/>
            <person name="Crous P."/>
            <person name="Grigoriev I."/>
        </authorList>
    </citation>
    <scope>NUCLEOTIDE SEQUENCE</scope>
    <source>
        <strain evidence="3">CBS 207.26</strain>
    </source>
</reference>
<feature type="region of interest" description="Disordered" evidence="2">
    <location>
        <begin position="1"/>
        <end position="23"/>
    </location>
</feature>
<dbReference type="Proteomes" id="UP000800200">
    <property type="component" value="Unassembled WGS sequence"/>
</dbReference>
<dbReference type="EMBL" id="ML994626">
    <property type="protein sequence ID" value="KAF2187761.1"/>
    <property type="molecule type" value="Genomic_DNA"/>
</dbReference>
<dbReference type="OrthoDB" id="3647228at2759"/>
<accession>A0A6A6E767</accession>
<feature type="region of interest" description="Disordered" evidence="2">
    <location>
        <begin position="297"/>
        <end position="345"/>
    </location>
</feature>
<sequence length="345" mass="39040">MPPKPLNAQRDSTQLDDMAPPSDPASLLWAHQLKREHGHLLDRLKDLEATHESYDARIKATEAISEGMKAIVKNMRQMAMRITAIEEDNKDVKDWIKRLDGERQARMREDGEKVKKVQQWVTELETQHKSIEAKVQQASLSHRSIMEKIEMIESIIQKQGKSAEKLAKKNDPNHVKVLMLRLDAMDSRRNEELRKAQALQDRVASFERTCQAYNSKNNELQAEVARLNGILRMGKPQPLPSSEATTEWFQSSNPTNVQVPASPLPRPICDKQQTSLLEESPSFNAQQRKTARIIERPSQNAQVVHTQIETQTQGQSQTQDLDASTDTQSGTVSEANGPSEESARI</sequence>
<dbReference type="Gene3D" id="1.20.5.170">
    <property type="match status" value="1"/>
</dbReference>
<evidence type="ECO:0000256" key="2">
    <source>
        <dbReference type="SAM" id="MobiDB-lite"/>
    </source>
</evidence>
<keyword evidence="4" id="KW-1185">Reference proteome</keyword>
<feature type="coiled-coil region" evidence="1">
    <location>
        <begin position="182"/>
        <end position="230"/>
    </location>
</feature>